<evidence type="ECO:0000313" key="2">
    <source>
        <dbReference type="EMBL" id="KAF0706599.1"/>
    </source>
</evidence>
<dbReference type="Proteomes" id="UP000266196">
    <property type="component" value="Unassembled WGS sequence"/>
</dbReference>
<evidence type="ECO:0000313" key="5">
    <source>
        <dbReference type="EMBL" id="RHZ13291.1"/>
    </source>
</evidence>
<comment type="caution">
    <text evidence="3">The sequence shown here is derived from an EMBL/GenBank/DDBJ whole genome shotgun (WGS) entry which is preliminary data.</text>
</comment>
<evidence type="ECO:0000313" key="7">
    <source>
        <dbReference type="Proteomes" id="UP000266196"/>
    </source>
</evidence>
<reference evidence="6 7" key="1">
    <citation type="submission" date="2018-08" db="EMBL/GenBank/DDBJ databases">
        <title>Aphanomyces genome sequencing and annotation.</title>
        <authorList>
            <person name="Minardi D."/>
            <person name="Oidtmann B."/>
            <person name="Van Der Giezen M."/>
            <person name="Studholme D.J."/>
        </authorList>
    </citation>
    <scope>NUCLEOTIDE SEQUENCE [LARGE SCALE GENOMIC DNA]</scope>
    <source>
        <strain evidence="4 7">197901</strain>
        <strain evidence="5 8">FDL457</strain>
        <strain evidence="3 6">SA</strain>
    </source>
</reference>
<dbReference type="EMBL" id="QUTC01004769">
    <property type="protein sequence ID" value="RHY62509.1"/>
    <property type="molecule type" value="Genomic_DNA"/>
</dbReference>
<feature type="region of interest" description="Disordered" evidence="1">
    <location>
        <begin position="124"/>
        <end position="147"/>
    </location>
</feature>
<protein>
    <recommendedName>
        <fullName evidence="10">DDE-1 domain-containing protein</fullName>
    </recommendedName>
</protein>
<evidence type="ECO:0000256" key="1">
    <source>
        <dbReference type="SAM" id="MobiDB-lite"/>
    </source>
</evidence>
<evidence type="ECO:0000313" key="9">
    <source>
        <dbReference type="Proteomes" id="UP000469452"/>
    </source>
</evidence>
<name>A0A397DCI5_APHAT</name>
<sequence length="147" mass="16701">MANFLKKHQQKWLQTYIERQADGCGYDNLLRLLQRFCARHGNTYQQDYTAKRTITDLESTRAEFVRFYSEHGSLPDDCIYNVDETGIQYDMPPRYIWSKIGGTPKLSKGDKHSYRMTAVTCGSHQANDNDQASDNGVGEDHAGAGPC</sequence>
<accession>A0A397DCI5</accession>
<evidence type="ECO:0008006" key="10">
    <source>
        <dbReference type="Google" id="ProtNLM"/>
    </source>
</evidence>
<dbReference type="Proteomes" id="UP000265716">
    <property type="component" value="Unassembled WGS sequence"/>
</dbReference>
<evidence type="ECO:0000313" key="8">
    <source>
        <dbReference type="Proteomes" id="UP000286510"/>
    </source>
</evidence>
<dbReference type="EMBL" id="QUTF01014384">
    <property type="protein sequence ID" value="RHZ13291.1"/>
    <property type="molecule type" value="Genomic_DNA"/>
</dbReference>
<gene>
    <name evidence="2" type="ORF">AaE_014032</name>
    <name evidence="5" type="ORF">DYB26_009110</name>
    <name evidence="4" type="ORF">DYB31_012267</name>
    <name evidence="3" type="ORF">DYB38_008889</name>
</gene>
<dbReference type="Proteomes" id="UP000469452">
    <property type="component" value="Unassembled WGS sequence"/>
</dbReference>
<feature type="compositionally biased region" description="Basic and acidic residues" evidence="1">
    <location>
        <begin position="138"/>
        <end position="147"/>
    </location>
</feature>
<dbReference type="EMBL" id="VJMI01019726">
    <property type="protein sequence ID" value="KAF0706599.1"/>
    <property type="molecule type" value="Genomic_DNA"/>
</dbReference>
<dbReference type="EMBL" id="QUTE01017237">
    <property type="protein sequence ID" value="RHY93974.1"/>
    <property type="molecule type" value="Genomic_DNA"/>
</dbReference>
<reference evidence="2 9" key="2">
    <citation type="submission" date="2019-06" db="EMBL/GenBank/DDBJ databases">
        <title>Genomics analysis of Aphanomyces spp. identifies a new class of oomycete effector associated with host adaptation.</title>
        <authorList>
            <person name="Gaulin E."/>
        </authorList>
    </citation>
    <scope>NUCLEOTIDE SEQUENCE [LARGE SCALE GENOMIC DNA]</scope>
    <source>
        <strain evidence="2 9">E</strain>
    </source>
</reference>
<organism evidence="3 6">
    <name type="scientific">Aphanomyces astaci</name>
    <name type="common">Crayfish plague agent</name>
    <dbReference type="NCBI Taxonomy" id="112090"/>
    <lineage>
        <taxon>Eukaryota</taxon>
        <taxon>Sar</taxon>
        <taxon>Stramenopiles</taxon>
        <taxon>Oomycota</taxon>
        <taxon>Saprolegniomycetes</taxon>
        <taxon>Saprolegniales</taxon>
        <taxon>Verrucalvaceae</taxon>
        <taxon>Aphanomyces</taxon>
    </lineage>
</organism>
<feature type="compositionally biased region" description="Polar residues" evidence="1">
    <location>
        <begin position="124"/>
        <end position="134"/>
    </location>
</feature>
<proteinExistence type="predicted"/>
<dbReference type="Proteomes" id="UP000286510">
    <property type="component" value="Unassembled WGS sequence"/>
</dbReference>
<evidence type="ECO:0000313" key="4">
    <source>
        <dbReference type="EMBL" id="RHY93974.1"/>
    </source>
</evidence>
<evidence type="ECO:0000313" key="6">
    <source>
        <dbReference type="Proteomes" id="UP000265716"/>
    </source>
</evidence>
<evidence type="ECO:0000313" key="3">
    <source>
        <dbReference type="EMBL" id="RHY62509.1"/>
    </source>
</evidence>
<dbReference type="AlphaFoldDB" id="A0A397DCI5"/>